<protein>
    <submittedName>
        <fullName evidence="1">MDR1 protein</fullName>
    </submittedName>
</protein>
<proteinExistence type="predicted"/>
<evidence type="ECO:0000313" key="1">
    <source>
        <dbReference type="EMBL" id="CAE7276022.1"/>
    </source>
</evidence>
<feature type="non-terminal residue" evidence="1">
    <location>
        <position position="141"/>
    </location>
</feature>
<name>A0A812N4Z3_9DINO</name>
<sequence length="141" mass="14776">AARAVATPTAKPVATPVAAAPVAMRHRVVINQLPQKFMPHPCTASSEQAVLRAHVSGNSINSVHVNRAGLQPPSGQPAVIVRHLPAARVLAPASGYSHSGAWTTLQRPLLQTASASFSAPTRVLHRLTSPAKSIALRRSAR</sequence>
<dbReference type="AlphaFoldDB" id="A0A812N4Z3"/>
<gene>
    <name evidence="1" type="primary">MDR1</name>
    <name evidence="1" type="ORF">SNEC2469_LOCUS6697</name>
</gene>
<evidence type="ECO:0000313" key="2">
    <source>
        <dbReference type="Proteomes" id="UP000601435"/>
    </source>
</evidence>
<accession>A0A812N4Z3</accession>
<reference evidence="1" key="1">
    <citation type="submission" date="2021-02" db="EMBL/GenBank/DDBJ databases">
        <authorList>
            <person name="Dougan E. K."/>
            <person name="Rhodes N."/>
            <person name="Thang M."/>
            <person name="Chan C."/>
        </authorList>
    </citation>
    <scope>NUCLEOTIDE SEQUENCE</scope>
</reference>
<dbReference type="Proteomes" id="UP000601435">
    <property type="component" value="Unassembled WGS sequence"/>
</dbReference>
<organism evidence="1 2">
    <name type="scientific">Symbiodinium necroappetens</name>
    <dbReference type="NCBI Taxonomy" id="1628268"/>
    <lineage>
        <taxon>Eukaryota</taxon>
        <taxon>Sar</taxon>
        <taxon>Alveolata</taxon>
        <taxon>Dinophyceae</taxon>
        <taxon>Suessiales</taxon>
        <taxon>Symbiodiniaceae</taxon>
        <taxon>Symbiodinium</taxon>
    </lineage>
</organism>
<dbReference type="OrthoDB" id="10617159at2759"/>
<dbReference type="EMBL" id="CAJNJA010011630">
    <property type="protein sequence ID" value="CAE7276022.1"/>
    <property type="molecule type" value="Genomic_DNA"/>
</dbReference>
<comment type="caution">
    <text evidence="1">The sequence shown here is derived from an EMBL/GenBank/DDBJ whole genome shotgun (WGS) entry which is preliminary data.</text>
</comment>
<keyword evidence="2" id="KW-1185">Reference proteome</keyword>